<gene>
    <name evidence="5" type="ORF">SAMN05444972_11230</name>
</gene>
<organism evidence="5 6">
    <name type="scientific">Marininema halotolerans</name>
    <dbReference type="NCBI Taxonomy" id="1155944"/>
    <lineage>
        <taxon>Bacteria</taxon>
        <taxon>Bacillati</taxon>
        <taxon>Bacillota</taxon>
        <taxon>Bacilli</taxon>
        <taxon>Bacillales</taxon>
        <taxon>Thermoactinomycetaceae</taxon>
        <taxon>Marininema</taxon>
    </lineage>
</organism>
<evidence type="ECO:0000256" key="2">
    <source>
        <dbReference type="ARBA" id="ARBA00023136"/>
    </source>
</evidence>
<dbReference type="EMBL" id="FPAA01000012">
    <property type="protein sequence ID" value="SFS94379.1"/>
    <property type="molecule type" value="Genomic_DNA"/>
</dbReference>
<evidence type="ECO:0000313" key="5">
    <source>
        <dbReference type="EMBL" id="SFS94379.1"/>
    </source>
</evidence>
<evidence type="ECO:0000256" key="4">
    <source>
        <dbReference type="SAM" id="Phobius"/>
    </source>
</evidence>
<dbReference type="OrthoDB" id="1726708at2"/>
<proteinExistence type="inferred from homology"/>
<dbReference type="InterPro" id="IPR004995">
    <property type="entry name" value="Spore_Ger"/>
</dbReference>
<keyword evidence="2 4" id="KW-0472">Membrane</keyword>
<feature type="transmembrane region" description="Helical" evidence="4">
    <location>
        <begin position="433"/>
        <end position="459"/>
    </location>
</feature>
<dbReference type="GO" id="GO:0009847">
    <property type="term" value="P:spore germination"/>
    <property type="evidence" value="ECO:0007669"/>
    <property type="project" value="InterPro"/>
</dbReference>
<dbReference type="GO" id="GO:0016020">
    <property type="term" value="C:membrane"/>
    <property type="evidence" value="ECO:0007669"/>
    <property type="project" value="InterPro"/>
</dbReference>
<comment type="similarity">
    <text evidence="1">Belongs to the GerABKA family.</text>
</comment>
<reference evidence="6" key="1">
    <citation type="submission" date="2016-10" db="EMBL/GenBank/DDBJ databases">
        <authorList>
            <person name="Varghese N."/>
            <person name="Submissions S."/>
        </authorList>
    </citation>
    <scope>NUCLEOTIDE SEQUENCE [LARGE SCALE GENOMIC DNA]</scope>
    <source>
        <strain evidence="6">DSM 45789</strain>
    </source>
</reference>
<dbReference type="PIRSF" id="PIRSF005690">
    <property type="entry name" value="GerBA"/>
    <property type="match status" value="1"/>
</dbReference>
<accession>A0A1I6TYQ8</accession>
<keyword evidence="4" id="KW-1133">Transmembrane helix</keyword>
<dbReference type="PANTHER" id="PTHR22550:SF5">
    <property type="entry name" value="LEUCINE ZIPPER PROTEIN 4"/>
    <property type="match status" value="1"/>
</dbReference>
<evidence type="ECO:0000256" key="3">
    <source>
        <dbReference type="SAM" id="MobiDB-lite"/>
    </source>
</evidence>
<dbReference type="RefSeq" id="WP_091838597.1">
    <property type="nucleotide sequence ID" value="NZ_FPAA01000012.1"/>
</dbReference>
<keyword evidence="6" id="KW-1185">Reference proteome</keyword>
<dbReference type="AlphaFoldDB" id="A0A1I6TYQ8"/>
<name>A0A1I6TYQ8_9BACL</name>
<feature type="transmembrane region" description="Helical" evidence="4">
    <location>
        <begin position="307"/>
        <end position="329"/>
    </location>
</feature>
<evidence type="ECO:0000313" key="6">
    <source>
        <dbReference type="Proteomes" id="UP000198660"/>
    </source>
</evidence>
<sequence>MRRWWFWKKSEEKKTEEEPVSLPVNPLNTLALDPDQIQAWLKKELSAHDDVHYYFREWVDGDDQERDILLAYCEGMIDKKRMNQEAIPVLKDWLAQGEGIDTLSFDPVKEIERMDKVFEAIFKGELVVFIQGRAHALSLDVSHPPQRQTSDSPAEPTIRGARDGLTESLVTNISLVRKRLCDPSFCVEKIAVGTRSHNSVALLYIKDVVHPPIVYSLRQQLQNLDVDHLDSSAALEKWLTPLSQKLFPVFDYTARPDFITAALLRGRVCILLDGSPAGVIAPIQLTELLKSEEDNEFLSIFPPFQYLLRWLGLVTATFFPGFFIALTTFHQDQIPFPLLSNLVQSEQGVPLPAPLEAVMMVLIFELFKEAGLRLPGPIGQTLSVVGGLIIGDAAIRSGLTSPSMVVAIAISVVASFTLDNLNLNGIISILRLIVLVASSLMGLLGLFICLYSIVLYLSWLRPFGLPYLAPIAPLSFQDFLKVFTSHREMTRRPSILQPGDPTRKGEEER</sequence>
<feature type="region of interest" description="Disordered" evidence="3">
    <location>
        <begin position="140"/>
        <end position="160"/>
    </location>
</feature>
<keyword evidence="4" id="KW-0812">Transmembrane</keyword>
<dbReference type="Proteomes" id="UP000198660">
    <property type="component" value="Unassembled WGS sequence"/>
</dbReference>
<dbReference type="PANTHER" id="PTHR22550">
    <property type="entry name" value="SPORE GERMINATION PROTEIN"/>
    <property type="match status" value="1"/>
</dbReference>
<dbReference type="InterPro" id="IPR050768">
    <property type="entry name" value="UPF0353/GerABKA_families"/>
</dbReference>
<feature type="transmembrane region" description="Helical" evidence="4">
    <location>
        <begin position="401"/>
        <end position="421"/>
    </location>
</feature>
<evidence type="ECO:0000256" key="1">
    <source>
        <dbReference type="ARBA" id="ARBA00005278"/>
    </source>
</evidence>
<protein>
    <submittedName>
        <fullName evidence="5">GerA spore germination protein</fullName>
    </submittedName>
</protein>
<dbReference type="Pfam" id="PF03323">
    <property type="entry name" value="GerA"/>
    <property type="match status" value="1"/>
</dbReference>